<evidence type="ECO:0000256" key="9">
    <source>
        <dbReference type="ARBA" id="ARBA00023134"/>
    </source>
</evidence>
<keyword evidence="7 16" id="KW-0808">Transferase</keyword>
<evidence type="ECO:0000256" key="11">
    <source>
        <dbReference type="ARBA" id="ARBA00052919"/>
    </source>
</evidence>
<evidence type="ECO:0000256" key="7">
    <source>
        <dbReference type="ARBA" id="ARBA00022679"/>
    </source>
</evidence>
<accession>A0A9D2A4T3</accession>
<evidence type="ECO:0000259" key="15">
    <source>
        <dbReference type="Pfam" id="PF14681"/>
    </source>
</evidence>
<keyword evidence="5" id="KW-0021">Allosteric enzyme</keyword>
<evidence type="ECO:0000256" key="8">
    <source>
        <dbReference type="ARBA" id="ARBA00022741"/>
    </source>
</evidence>
<evidence type="ECO:0000256" key="12">
    <source>
        <dbReference type="ARBA" id="ARBA00056901"/>
    </source>
</evidence>
<comment type="function">
    <text evidence="12">Catalyzes the conversion of uracil and 5-phospho-alpha-D-ribose 1-diphosphate (PRPP) to UMP and diphosphate.</text>
</comment>
<dbReference type="PANTHER" id="PTHR43363:SF1">
    <property type="entry name" value="HYPOXANTHINE-GUANINE PHOSPHORIBOSYLTRANSFERASE"/>
    <property type="match status" value="1"/>
</dbReference>
<dbReference type="NCBIfam" id="NF001097">
    <property type="entry name" value="PRK00129.1"/>
    <property type="match status" value="1"/>
</dbReference>
<keyword evidence="6 16" id="KW-0328">Glycosyltransferase</keyword>
<evidence type="ECO:0000256" key="3">
    <source>
        <dbReference type="ARBA" id="ARBA00009516"/>
    </source>
</evidence>
<dbReference type="GO" id="GO:0004845">
    <property type="term" value="F:uracil phosphoribosyltransferase activity"/>
    <property type="evidence" value="ECO:0007669"/>
    <property type="project" value="UniProtKB-EC"/>
</dbReference>
<dbReference type="AlphaFoldDB" id="A0A9D2A4T3"/>
<dbReference type="EMBL" id="DXCK01000062">
    <property type="protein sequence ID" value="HIZ01465.1"/>
    <property type="molecule type" value="Genomic_DNA"/>
</dbReference>
<evidence type="ECO:0000256" key="6">
    <source>
        <dbReference type="ARBA" id="ARBA00022676"/>
    </source>
</evidence>
<evidence type="ECO:0000256" key="14">
    <source>
        <dbReference type="ARBA" id="ARBA00079807"/>
    </source>
</evidence>
<comment type="pathway">
    <text evidence="2">Pyrimidine metabolism; UMP biosynthesis via salvage pathway; UMP from uracil: step 1/1.</text>
</comment>
<keyword evidence="9" id="KW-0342">GTP-binding</keyword>
<gene>
    <name evidence="16" type="primary">upp</name>
    <name evidence="16" type="ORF">H9819_04320</name>
</gene>
<dbReference type="CDD" id="cd06223">
    <property type="entry name" value="PRTases_typeI"/>
    <property type="match status" value="1"/>
</dbReference>
<comment type="catalytic activity">
    <reaction evidence="11">
        <text>UMP + diphosphate = 5-phospho-alpha-D-ribose 1-diphosphate + uracil</text>
        <dbReference type="Rhea" id="RHEA:13017"/>
        <dbReference type="ChEBI" id="CHEBI:17568"/>
        <dbReference type="ChEBI" id="CHEBI:33019"/>
        <dbReference type="ChEBI" id="CHEBI:57865"/>
        <dbReference type="ChEBI" id="CHEBI:58017"/>
        <dbReference type="EC" id="2.4.2.9"/>
    </reaction>
</comment>
<dbReference type="GO" id="GO:0005525">
    <property type="term" value="F:GTP binding"/>
    <property type="evidence" value="ECO:0007669"/>
    <property type="project" value="UniProtKB-KW"/>
</dbReference>
<dbReference type="EC" id="2.4.2.9" evidence="4"/>
<evidence type="ECO:0000256" key="5">
    <source>
        <dbReference type="ARBA" id="ARBA00022533"/>
    </source>
</evidence>
<evidence type="ECO:0000313" key="17">
    <source>
        <dbReference type="Proteomes" id="UP000824023"/>
    </source>
</evidence>
<comment type="caution">
    <text evidence="16">The sequence shown here is derived from an EMBL/GenBank/DDBJ whole genome shotgun (WGS) entry which is preliminary data.</text>
</comment>
<proteinExistence type="inferred from homology"/>
<dbReference type="Pfam" id="PF14681">
    <property type="entry name" value="UPRTase"/>
    <property type="match status" value="1"/>
</dbReference>
<protein>
    <recommendedName>
        <fullName evidence="13">Uracil phosphoribosyltransferase</fullName>
        <ecNumber evidence="4">2.4.2.9</ecNumber>
    </recommendedName>
    <alternativeName>
        <fullName evidence="10">UMP pyrophosphorylase</fullName>
    </alternativeName>
    <alternativeName>
        <fullName evidence="14">UPRTase</fullName>
    </alternativeName>
</protein>
<evidence type="ECO:0000256" key="13">
    <source>
        <dbReference type="ARBA" id="ARBA00072146"/>
    </source>
</evidence>
<sequence length="219" mass="24861">MKVINMSETDTILNQFVAELRDVRIQGDRMRFRRNIERIGELMAYEMSRTLCYSAKRVETPLGTARVRTPDDELVVATVFRAGLPLHQGFLNVFDRAGNAFVSAYRYYKDEAHREVDVHVEYIATPDLSRKTVLLVDPMLATGESLEMAWKAFLTKGTPRRLLIACVIASEQGVEHLRRLFPQDDVTLWCAAVDPELNEHKYIVPGLGDAGDLAYGEKL</sequence>
<keyword evidence="8" id="KW-0547">Nucleotide-binding</keyword>
<feature type="domain" description="Phosphoribosyltransferase" evidence="15">
    <location>
        <begin position="12"/>
        <end position="216"/>
    </location>
</feature>
<dbReference type="Proteomes" id="UP000824023">
    <property type="component" value="Unassembled WGS sequence"/>
</dbReference>
<evidence type="ECO:0000256" key="2">
    <source>
        <dbReference type="ARBA" id="ARBA00005180"/>
    </source>
</evidence>
<organism evidence="16 17">
    <name type="scientific">Candidatus Bacteroides merdipullorum</name>
    <dbReference type="NCBI Taxonomy" id="2838474"/>
    <lineage>
        <taxon>Bacteria</taxon>
        <taxon>Pseudomonadati</taxon>
        <taxon>Bacteroidota</taxon>
        <taxon>Bacteroidia</taxon>
        <taxon>Bacteroidales</taxon>
        <taxon>Bacteroidaceae</taxon>
        <taxon>Bacteroides</taxon>
    </lineage>
</organism>
<comment type="similarity">
    <text evidence="3">Belongs to the UPRTase family.</text>
</comment>
<comment type="cofactor">
    <cofactor evidence="1">
        <name>Mg(2+)</name>
        <dbReference type="ChEBI" id="CHEBI:18420"/>
    </cofactor>
</comment>
<dbReference type="Gene3D" id="3.40.50.2020">
    <property type="match status" value="1"/>
</dbReference>
<dbReference type="InterPro" id="IPR000836">
    <property type="entry name" value="PRTase_dom"/>
</dbReference>
<dbReference type="PANTHER" id="PTHR43363">
    <property type="entry name" value="HYPOXANTHINE PHOSPHORIBOSYLTRANSFERASE"/>
    <property type="match status" value="1"/>
</dbReference>
<dbReference type="InterPro" id="IPR029057">
    <property type="entry name" value="PRTase-like"/>
</dbReference>
<evidence type="ECO:0000256" key="4">
    <source>
        <dbReference type="ARBA" id="ARBA00011894"/>
    </source>
</evidence>
<dbReference type="FunFam" id="3.40.50.2020:FF:000023">
    <property type="entry name" value="Probable uracil phosphoribosyltransferase"/>
    <property type="match status" value="1"/>
</dbReference>
<dbReference type="SUPFAM" id="SSF53271">
    <property type="entry name" value="PRTase-like"/>
    <property type="match status" value="1"/>
</dbReference>
<evidence type="ECO:0000256" key="1">
    <source>
        <dbReference type="ARBA" id="ARBA00001946"/>
    </source>
</evidence>
<evidence type="ECO:0000313" key="16">
    <source>
        <dbReference type="EMBL" id="HIZ01465.1"/>
    </source>
</evidence>
<reference evidence="16" key="2">
    <citation type="submission" date="2021-04" db="EMBL/GenBank/DDBJ databases">
        <authorList>
            <person name="Gilroy R."/>
        </authorList>
    </citation>
    <scope>NUCLEOTIDE SEQUENCE</scope>
    <source>
        <strain evidence="16">ChiHjej12B11-24981</strain>
    </source>
</reference>
<name>A0A9D2A4T3_9BACE</name>
<reference evidence="16" key="1">
    <citation type="journal article" date="2021" name="PeerJ">
        <title>Extensive microbial diversity within the chicken gut microbiome revealed by metagenomics and culture.</title>
        <authorList>
            <person name="Gilroy R."/>
            <person name="Ravi A."/>
            <person name="Getino M."/>
            <person name="Pursley I."/>
            <person name="Horton D.L."/>
            <person name="Alikhan N.F."/>
            <person name="Baker D."/>
            <person name="Gharbi K."/>
            <person name="Hall N."/>
            <person name="Watson M."/>
            <person name="Adriaenssens E.M."/>
            <person name="Foster-Nyarko E."/>
            <person name="Jarju S."/>
            <person name="Secka A."/>
            <person name="Antonio M."/>
            <person name="Oren A."/>
            <person name="Chaudhuri R.R."/>
            <person name="La Ragione R."/>
            <person name="Hildebrand F."/>
            <person name="Pallen M.J."/>
        </authorList>
    </citation>
    <scope>NUCLEOTIDE SEQUENCE</scope>
    <source>
        <strain evidence="16">ChiHjej12B11-24981</strain>
    </source>
</reference>
<evidence type="ECO:0000256" key="10">
    <source>
        <dbReference type="ARBA" id="ARBA00031082"/>
    </source>
</evidence>